<dbReference type="Pfam" id="PF16967">
    <property type="entry name" value="TcfC"/>
    <property type="match status" value="1"/>
</dbReference>
<evidence type="ECO:0000313" key="6">
    <source>
        <dbReference type="EMBL" id="RLK56026.1"/>
    </source>
</evidence>
<keyword evidence="1" id="KW-0732">Signal</keyword>
<comment type="caution">
    <text evidence="6">The sequence shown here is derived from an EMBL/GenBank/DDBJ whole genome shotgun (WGS) entry which is preliminary data.</text>
</comment>
<accession>A0A498CE06</accession>
<dbReference type="AlphaFoldDB" id="A0A498CE06"/>
<evidence type="ECO:0000259" key="4">
    <source>
        <dbReference type="Pfam" id="PF16967"/>
    </source>
</evidence>
<organism evidence="6 7">
    <name type="scientific">Stenotrophomonas rhizophila</name>
    <dbReference type="NCBI Taxonomy" id="216778"/>
    <lineage>
        <taxon>Bacteria</taxon>
        <taxon>Pseudomonadati</taxon>
        <taxon>Pseudomonadota</taxon>
        <taxon>Gammaproteobacteria</taxon>
        <taxon>Lysobacterales</taxon>
        <taxon>Lysobacteraceae</taxon>
        <taxon>Stenotrophomonas</taxon>
    </lineage>
</organism>
<evidence type="ECO:0000256" key="1">
    <source>
        <dbReference type="ARBA" id="ARBA00022729"/>
    </source>
</evidence>
<dbReference type="InterPro" id="IPR031917">
    <property type="entry name" value="Pilus_assem_C"/>
</dbReference>
<evidence type="ECO:0000259" key="3">
    <source>
        <dbReference type="Pfam" id="PF15976"/>
    </source>
</evidence>
<dbReference type="Pfam" id="PF17271">
    <property type="entry name" value="Usher_TcfC"/>
    <property type="match status" value="1"/>
</dbReference>
<evidence type="ECO:0000259" key="5">
    <source>
        <dbReference type="Pfam" id="PF17271"/>
    </source>
</evidence>
<reference evidence="6 7" key="1">
    <citation type="submission" date="2018-10" db="EMBL/GenBank/DDBJ databases">
        <title>Comparative analysis of microorganisms from saline springs in Andes Mountain Range, Colombia.</title>
        <authorList>
            <person name="Rubin E."/>
        </authorList>
    </citation>
    <scope>NUCLEOTIDE SEQUENCE [LARGE SCALE GENOMIC DNA]</scope>
    <source>
        <strain evidence="6 7">USBA GBX 843</strain>
    </source>
</reference>
<dbReference type="InterPro" id="IPR032636">
    <property type="entry name" value="Pilus_assem_E-set-like_dom"/>
</dbReference>
<protein>
    <submittedName>
        <fullName evidence="6">TcfC/CooC/PapC-like putative outer membrane usher protein in CS1 pili formation</fullName>
    </submittedName>
</protein>
<name>A0A498CE06_9GAMM</name>
<gene>
    <name evidence="6" type="ORF">BCL79_0398</name>
</gene>
<feature type="compositionally biased region" description="Polar residues" evidence="2">
    <location>
        <begin position="622"/>
        <end position="635"/>
    </location>
</feature>
<dbReference type="InterPro" id="IPR035224">
    <property type="entry name" value="Usher_TcfC"/>
</dbReference>
<feature type="domain" description="TcfC Usher-like barrel" evidence="5">
    <location>
        <begin position="348"/>
        <end position="749"/>
    </location>
</feature>
<dbReference type="Proteomes" id="UP000274786">
    <property type="component" value="Unassembled WGS sequence"/>
</dbReference>
<feature type="region of interest" description="Disordered" evidence="2">
    <location>
        <begin position="618"/>
        <end position="658"/>
    </location>
</feature>
<dbReference type="EMBL" id="RCDC01000004">
    <property type="protein sequence ID" value="RLK56026.1"/>
    <property type="molecule type" value="Genomic_DNA"/>
</dbReference>
<evidence type="ECO:0000313" key="7">
    <source>
        <dbReference type="Proteomes" id="UP000274786"/>
    </source>
</evidence>
<feature type="domain" description="Pilus assembly protein E-set like" evidence="4">
    <location>
        <begin position="272"/>
        <end position="337"/>
    </location>
</feature>
<evidence type="ECO:0000256" key="2">
    <source>
        <dbReference type="SAM" id="MobiDB-lite"/>
    </source>
</evidence>
<proteinExistence type="predicted"/>
<dbReference type="Pfam" id="PF15976">
    <property type="entry name" value="CooC_C"/>
    <property type="match status" value="1"/>
</dbReference>
<feature type="domain" description="Pilus assembly protein C-terminal" evidence="3">
    <location>
        <begin position="762"/>
        <end position="852"/>
    </location>
</feature>
<sequence>MAMAAVLACAAAGARPVPAGFEDLVAGQTEQLDVRLMGRSAGVWPVFVTPDGVRLLDPEPVLTALELSEEAKAALVPALSATLPRNGHLACDNVVPDSGCGYLAPTDDPTSIGVIHDENEGVLNLFPARQWLPSASPVRDRYHRPNEAAQNALLHQQMFNISGGSGYMSLSAMGTGMLGVFRDGHIGVDWTYNRQQQRGLGSRDTLSFNDLYLRNDLARKHYVQVGRMDRRNLSSAEGGNFAFSMLPLDRFEGVRFGTTQAYLDRAVIGQGSPLTVLLSRNARVDAYDGQRLLQSFYLDSGINDLDTTRFPTGSYLVNLRIFEDGVLVRTEDAPFSKSGATWDEDSRQWFVQGGRLITHDERDHRGALQAGLRLPLHPNLAMTVGSAIVDNIAYGELRLEGRKALGTHEFTGSSAMLRGDDGSRGLQQQATYRHRVSGTVYHQRMRGGACRGNYINPESLGCSDALSASLSTPLAGGNLYFGYTRRTTFTLGREQNLLPWFDDGLPPGAPWRPGDREGQLTRTLQANYSRSFQWRGMSLATRTGAFTQHTGASQGPRRDNGVYVNLAVSRVVRTPMTTRQDRVGLDLQHGREEQPRAGYRIGRTRRWEWGTGYRELGGEFNGRSNGQNSASASVRQQDDYGATAATASHYRSRDQGETSYTATHTSSFAVGRGGLFWGSEYGSGAGVAVQVDTPEDIELNGHAAEVRVAGARRQTLRFGQRCLLPLSSYTLTRAEVQDVSAHDVAAAVRVEGQGSGQSLFLPPGKLWMMPIELDLTYTFIGSAHDDEGVALHGARILNAPLPSLGNDGGFIADFPQREKTLYLLQENRLMECPLQVRERRSVVFMVGAVRCQPLAVDRLPSKIQQQARVQRLLREQALGEQLPSVAGAQP</sequence>